<sequence>MLFDRPGAADALEDLLDRERALLIEGRIAQLDRATRHKAQLIARLAGAADTAQLTRIRAKAERNQRLLQGAVRGIEAARQRLAHIGEPPVRLSTYSADGARRDLGQTHAADGINHRA</sequence>
<evidence type="ECO:0008006" key="4">
    <source>
        <dbReference type="Google" id="ProtNLM"/>
    </source>
</evidence>
<comment type="caution">
    <text evidence="2">The sequence shown here is derived from an EMBL/GenBank/DDBJ whole genome shotgun (WGS) entry which is preliminary data.</text>
</comment>
<gene>
    <name evidence="2" type="ORF">STA1M1_05690</name>
</gene>
<evidence type="ECO:0000313" key="3">
    <source>
        <dbReference type="Proteomes" id="UP001144205"/>
    </source>
</evidence>
<feature type="region of interest" description="Disordered" evidence="1">
    <location>
        <begin position="94"/>
        <end position="117"/>
    </location>
</feature>
<evidence type="ECO:0000256" key="1">
    <source>
        <dbReference type="SAM" id="MobiDB-lite"/>
    </source>
</evidence>
<dbReference type="EMBL" id="BROH01000001">
    <property type="protein sequence ID" value="GKY86700.1"/>
    <property type="molecule type" value="Genomic_DNA"/>
</dbReference>
<proteinExistence type="predicted"/>
<name>A0ABQ5LNX3_9RHOB</name>
<protein>
    <recommendedName>
        <fullName evidence="4">Flagellar protein FlgN</fullName>
    </recommendedName>
</protein>
<accession>A0ABQ5LNX3</accession>
<evidence type="ECO:0000313" key="2">
    <source>
        <dbReference type="EMBL" id="GKY86700.1"/>
    </source>
</evidence>
<organism evidence="2 3">
    <name type="scientific">Sinisalibacter aestuarii</name>
    <dbReference type="NCBI Taxonomy" id="2949426"/>
    <lineage>
        <taxon>Bacteria</taxon>
        <taxon>Pseudomonadati</taxon>
        <taxon>Pseudomonadota</taxon>
        <taxon>Alphaproteobacteria</taxon>
        <taxon>Rhodobacterales</taxon>
        <taxon>Roseobacteraceae</taxon>
        <taxon>Sinisalibacter</taxon>
    </lineage>
</organism>
<dbReference type="Gene3D" id="1.20.58.300">
    <property type="entry name" value="FlgN-like"/>
    <property type="match status" value="1"/>
</dbReference>
<keyword evidence="3" id="KW-1185">Reference proteome</keyword>
<dbReference type="Proteomes" id="UP001144205">
    <property type="component" value="Unassembled WGS sequence"/>
</dbReference>
<reference evidence="2" key="1">
    <citation type="journal article" date="2023" name="Int. J. Syst. Evol. Microbiol.">
        <title>Sinisalibacter aestuarii sp. nov., isolated from estuarine sediment of the Arakawa River.</title>
        <authorList>
            <person name="Arafat S.T."/>
            <person name="Hirano S."/>
            <person name="Sato A."/>
            <person name="Takeuchi K."/>
            <person name="Yasuda T."/>
            <person name="Terahara T."/>
            <person name="Hamada M."/>
            <person name="Kobayashi T."/>
        </authorList>
    </citation>
    <scope>NUCLEOTIDE SEQUENCE</scope>
    <source>
        <strain evidence="2">B-399</strain>
    </source>
</reference>
<dbReference type="RefSeq" id="WP_281840657.1">
    <property type="nucleotide sequence ID" value="NZ_BROH01000001.1"/>
</dbReference>